<organism evidence="2 3">
    <name type="scientific">Arachis hypogaea</name>
    <name type="common">Peanut</name>
    <dbReference type="NCBI Taxonomy" id="3818"/>
    <lineage>
        <taxon>Eukaryota</taxon>
        <taxon>Viridiplantae</taxon>
        <taxon>Streptophyta</taxon>
        <taxon>Embryophyta</taxon>
        <taxon>Tracheophyta</taxon>
        <taxon>Spermatophyta</taxon>
        <taxon>Magnoliopsida</taxon>
        <taxon>eudicotyledons</taxon>
        <taxon>Gunneridae</taxon>
        <taxon>Pentapetalae</taxon>
        <taxon>rosids</taxon>
        <taxon>fabids</taxon>
        <taxon>Fabales</taxon>
        <taxon>Fabaceae</taxon>
        <taxon>Papilionoideae</taxon>
        <taxon>50 kb inversion clade</taxon>
        <taxon>dalbergioids sensu lato</taxon>
        <taxon>Dalbergieae</taxon>
        <taxon>Pterocarpus clade</taxon>
        <taxon>Arachis</taxon>
    </lineage>
</organism>
<dbReference type="EMBL" id="SDMP01000010">
    <property type="protein sequence ID" value="RYR34303.1"/>
    <property type="molecule type" value="Genomic_DNA"/>
</dbReference>
<keyword evidence="3" id="KW-1185">Reference proteome</keyword>
<dbReference type="Proteomes" id="UP000289738">
    <property type="component" value="Chromosome A10"/>
</dbReference>
<name>A0A445B6L5_ARAHY</name>
<dbReference type="AlphaFoldDB" id="A0A445B6L5"/>
<comment type="caution">
    <text evidence="2">The sequence shown here is derived from an EMBL/GenBank/DDBJ whole genome shotgun (WGS) entry which is preliminary data.</text>
</comment>
<evidence type="ECO:0000313" key="2">
    <source>
        <dbReference type="EMBL" id="RYR34303.1"/>
    </source>
</evidence>
<evidence type="ECO:0000256" key="1">
    <source>
        <dbReference type="SAM" id="MobiDB-lite"/>
    </source>
</evidence>
<feature type="region of interest" description="Disordered" evidence="1">
    <location>
        <begin position="49"/>
        <end position="83"/>
    </location>
</feature>
<accession>A0A445B6L5</accession>
<sequence>MIHQRDYLYKEKSAIIHAGRPLTRATDNVTLKRSSVKGKQAQVMTLTLLSSNESSDSHDNYNSVEDEPYKPGLEDDSSEDDGLAVKKSIHKNDSSIMVEDDGMVCADSDSEDDELFFGPIPKIGDMTPFYEAQD</sequence>
<gene>
    <name evidence="2" type="ORF">Ahy_A10g049094</name>
</gene>
<protein>
    <submittedName>
        <fullName evidence="2">Uncharacterized protein</fullName>
    </submittedName>
</protein>
<proteinExistence type="predicted"/>
<evidence type="ECO:0000313" key="3">
    <source>
        <dbReference type="Proteomes" id="UP000289738"/>
    </source>
</evidence>
<reference evidence="2 3" key="1">
    <citation type="submission" date="2019-01" db="EMBL/GenBank/DDBJ databases">
        <title>Sequencing of cultivated peanut Arachis hypogaea provides insights into genome evolution and oil improvement.</title>
        <authorList>
            <person name="Chen X."/>
        </authorList>
    </citation>
    <scope>NUCLEOTIDE SEQUENCE [LARGE SCALE GENOMIC DNA]</scope>
    <source>
        <strain evidence="3">cv. Fuhuasheng</strain>
        <tissue evidence="2">Leaves</tissue>
    </source>
</reference>